<dbReference type="Gene3D" id="3.40.50.720">
    <property type="entry name" value="NAD(P)-binding Rossmann-like Domain"/>
    <property type="match status" value="1"/>
</dbReference>
<proteinExistence type="inferred from homology"/>
<evidence type="ECO:0000313" key="4">
    <source>
        <dbReference type="EMBL" id="KOC68420.1"/>
    </source>
</evidence>
<keyword evidence="2" id="KW-0560">Oxidoreductase</keyword>
<dbReference type="Pfam" id="PF02866">
    <property type="entry name" value="Ldh_1_C"/>
    <property type="match status" value="1"/>
</dbReference>
<dbReference type="GO" id="GO:0006108">
    <property type="term" value="P:malate metabolic process"/>
    <property type="evidence" value="ECO:0007669"/>
    <property type="project" value="InterPro"/>
</dbReference>
<evidence type="ECO:0000313" key="5">
    <source>
        <dbReference type="Proteomes" id="UP000053825"/>
    </source>
</evidence>
<dbReference type="GO" id="GO:0016616">
    <property type="term" value="F:oxidoreductase activity, acting on the CH-OH group of donors, NAD or NADP as acceptor"/>
    <property type="evidence" value="ECO:0007669"/>
    <property type="project" value="InterPro"/>
</dbReference>
<dbReference type="Gene3D" id="3.90.110.10">
    <property type="entry name" value="Lactate dehydrogenase/glycoside hydrolase, family 4, C-terminal"/>
    <property type="match status" value="1"/>
</dbReference>
<dbReference type="InterPro" id="IPR036291">
    <property type="entry name" value="NAD(P)-bd_dom_sf"/>
</dbReference>
<dbReference type="PANTHER" id="PTHR23382">
    <property type="entry name" value="MALATE DEHYDROGENASE"/>
    <property type="match status" value="1"/>
</dbReference>
<dbReference type="SUPFAM" id="SSF56327">
    <property type="entry name" value="LDH C-terminal domain-like"/>
    <property type="match status" value="1"/>
</dbReference>
<dbReference type="OrthoDB" id="4069699at2759"/>
<dbReference type="AlphaFoldDB" id="A0A0L7RC98"/>
<dbReference type="InterPro" id="IPR015955">
    <property type="entry name" value="Lactate_DH/Glyco_Ohase_4_C"/>
</dbReference>
<accession>A0A0L7RC98</accession>
<keyword evidence="5" id="KW-1185">Reference proteome</keyword>
<organism evidence="4 5">
    <name type="scientific">Habropoda laboriosa</name>
    <dbReference type="NCBI Taxonomy" id="597456"/>
    <lineage>
        <taxon>Eukaryota</taxon>
        <taxon>Metazoa</taxon>
        <taxon>Ecdysozoa</taxon>
        <taxon>Arthropoda</taxon>
        <taxon>Hexapoda</taxon>
        <taxon>Insecta</taxon>
        <taxon>Pterygota</taxon>
        <taxon>Neoptera</taxon>
        <taxon>Endopterygota</taxon>
        <taxon>Hymenoptera</taxon>
        <taxon>Apocrita</taxon>
        <taxon>Aculeata</taxon>
        <taxon>Apoidea</taxon>
        <taxon>Anthophila</taxon>
        <taxon>Apidae</taxon>
        <taxon>Habropoda</taxon>
    </lineage>
</organism>
<gene>
    <name evidence="4" type="ORF">WH47_10660</name>
</gene>
<dbReference type="SUPFAM" id="SSF51735">
    <property type="entry name" value="NAD(P)-binding Rossmann-fold domains"/>
    <property type="match status" value="1"/>
</dbReference>
<dbReference type="STRING" id="597456.A0A0L7RC98"/>
<evidence type="ECO:0000256" key="1">
    <source>
        <dbReference type="ARBA" id="ARBA00009613"/>
    </source>
</evidence>
<dbReference type="InterPro" id="IPR010945">
    <property type="entry name" value="Malate_DH_type2"/>
</dbReference>
<name>A0A0L7RC98_9HYME</name>
<comment type="similarity">
    <text evidence="1">Belongs to the LDH/MDH superfamily. MDH type 2 family.</text>
</comment>
<evidence type="ECO:0000256" key="2">
    <source>
        <dbReference type="ARBA" id="ARBA00023002"/>
    </source>
</evidence>
<dbReference type="EMBL" id="KQ414616">
    <property type="protein sequence ID" value="KOC68420.1"/>
    <property type="molecule type" value="Genomic_DNA"/>
</dbReference>
<feature type="domain" description="Lactate/malate dehydrogenase C-terminal" evidence="3">
    <location>
        <begin position="248"/>
        <end position="311"/>
    </location>
</feature>
<reference evidence="4 5" key="1">
    <citation type="submission" date="2015-07" db="EMBL/GenBank/DDBJ databases">
        <title>The genome of Habropoda laboriosa.</title>
        <authorList>
            <person name="Pan H."/>
            <person name="Kapheim K."/>
        </authorList>
    </citation>
    <scope>NUCLEOTIDE SEQUENCE [LARGE SCALE GENOMIC DNA]</scope>
    <source>
        <strain evidence="4">0110345459</strain>
    </source>
</reference>
<sequence>MNLERNERIVTNYSRHKDVLKIVVTDSTTEIARTFLYRVLTDNVFGKNQSLLVSLYEQPGRAAFLESVAIELTSFGPNVLNEISYGQDISLQFKDADVVICIGFAREYCFKREEFAESFFTEYIRLSKFYGEAIDKYVKKDAKIIVLGNTAATIISRYAKSISPKNISTLSLINLNVVTAQIANRMRCLPTEVRNIIIWGSNGMYSFPDCRYVFFTNGNTLTDGIKVWIRNGLPRIIRKFSSRPCNIRSIAYCLAEHCKILWNGTPENEWTSMGVLSDHSYGVRSGIFFSYPVFSKDKQYEIVENLDNDEYIKKYISDLSKLVAREAKAGLKICGLKP</sequence>
<dbReference type="Proteomes" id="UP000053825">
    <property type="component" value="Unassembled WGS sequence"/>
</dbReference>
<dbReference type="InterPro" id="IPR022383">
    <property type="entry name" value="Lactate/malate_DH_C"/>
</dbReference>
<evidence type="ECO:0000259" key="3">
    <source>
        <dbReference type="Pfam" id="PF02866"/>
    </source>
</evidence>
<protein>
    <submittedName>
        <fullName evidence="4">Malate dehydrogenase, cytoplasmic</fullName>
    </submittedName>
</protein>
<dbReference type="GO" id="GO:0016615">
    <property type="term" value="F:malate dehydrogenase activity"/>
    <property type="evidence" value="ECO:0007669"/>
    <property type="project" value="InterPro"/>
</dbReference>